<keyword evidence="2" id="KW-1185">Reference proteome</keyword>
<dbReference type="InterPro" id="IPR024248">
    <property type="entry name" value="DUF2695"/>
</dbReference>
<evidence type="ECO:0000313" key="1">
    <source>
        <dbReference type="EMBL" id="XAO72736.1"/>
    </source>
</evidence>
<dbReference type="Proteomes" id="UP001463665">
    <property type="component" value="Chromosome"/>
</dbReference>
<sequence>MDKDEKARRKQILSELRQKQQQEFEQSLPIDREILANLFDYLDDQLEESGCDDTNILTATFLKNKKIENIEMVLDWLAENGGYCDCEILANVEEKFEN</sequence>
<accession>A0AAU6WJD5</accession>
<dbReference type="RefSeq" id="WP_294213134.1">
    <property type="nucleotide sequence ID" value="NZ_CP154834.1"/>
</dbReference>
<dbReference type="Pfam" id="PF10905">
    <property type="entry name" value="DUF2695"/>
    <property type="match status" value="1"/>
</dbReference>
<organism evidence="1 2">
    <name type="scientific">Chryseobacterium endophyticum</name>
    <dbReference type="NCBI Taxonomy" id="1854762"/>
    <lineage>
        <taxon>Bacteria</taxon>
        <taxon>Pseudomonadati</taxon>
        <taxon>Bacteroidota</taxon>
        <taxon>Flavobacteriia</taxon>
        <taxon>Flavobacteriales</taxon>
        <taxon>Weeksellaceae</taxon>
        <taxon>Chryseobacterium group</taxon>
        <taxon>Chryseobacterium</taxon>
    </lineage>
</organism>
<evidence type="ECO:0000313" key="2">
    <source>
        <dbReference type="Proteomes" id="UP001463665"/>
    </source>
</evidence>
<dbReference type="EMBL" id="CP154834">
    <property type="protein sequence ID" value="XAO72736.1"/>
    <property type="molecule type" value="Genomic_DNA"/>
</dbReference>
<dbReference type="AlphaFoldDB" id="A0AAU6WJD5"/>
<reference evidence="1 2" key="1">
    <citation type="submission" date="2024-04" db="EMBL/GenBank/DDBJ databases">
        <title>Genome sequencing and assembly of rice foliar adapted Chryseobacterium endophyticum OsEnb-ALM-A6.</title>
        <authorList>
            <person name="Kumar S."/>
            <person name="Javed M."/>
            <person name="Chouhan V."/>
            <person name="Charishma K."/>
            <person name="Patel A."/>
            <person name="Kumar M."/>
            <person name="Sahu K.P."/>
            <person name="Kumar A."/>
        </authorList>
    </citation>
    <scope>NUCLEOTIDE SEQUENCE [LARGE SCALE GENOMIC DNA]</scope>
    <source>
        <strain evidence="1 2">OsEnb-ALM-A6</strain>
    </source>
</reference>
<gene>
    <name evidence="1" type="ORF">AAFP95_12735</name>
</gene>
<protein>
    <submittedName>
        <fullName evidence="1">DUF2695 domain-containing protein</fullName>
    </submittedName>
</protein>
<proteinExistence type="predicted"/>
<name>A0AAU6WJD5_9FLAO</name>